<dbReference type="AlphaFoldDB" id="A0A6A7AN92"/>
<dbReference type="PANTHER" id="PTHR47843">
    <property type="entry name" value="BTB DOMAIN-CONTAINING PROTEIN-RELATED"/>
    <property type="match status" value="1"/>
</dbReference>
<organism evidence="2 3">
    <name type="scientific">Plenodomus tracheiphilus IPT5</name>
    <dbReference type="NCBI Taxonomy" id="1408161"/>
    <lineage>
        <taxon>Eukaryota</taxon>
        <taxon>Fungi</taxon>
        <taxon>Dikarya</taxon>
        <taxon>Ascomycota</taxon>
        <taxon>Pezizomycotina</taxon>
        <taxon>Dothideomycetes</taxon>
        <taxon>Pleosporomycetidae</taxon>
        <taxon>Pleosporales</taxon>
        <taxon>Pleosporineae</taxon>
        <taxon>Leptosphaeriaceae</taxon>
        <taxon>Plenodomus</taxon>
    </lineage>
</organism>
<gene>
    <name evidence="2" type="ORF">T440DRAFT_316582</name>
</gene>
<dbReference type="InterPro" id="IPR000210">
    <property type="entry name" value="BTB/POZ_dom"/>
</dbReference>
<dbReference type="EMBL" id="MU006374">
    <property type="protein sequence ID" value="KAF2844533.1"/>
    <property type="molecule type" value="Genomic_DNA"/>
</dbReference>
<dbReference type="PROSITE" id="PS50097">
    <property type="entry name" value="BTB"/>
    <property type="match status" value="1"/>
</dbReference>
<dbReference type="PANTHER" id="PTHR47843:SF5">
    <property type="entry name" value="BTB_POZ DOMAIN PROTEIN"/>
    <property type="match status" value="1"/>
</dbReference>
<evidence type="ECO:0000259" key="1">
    <source>
        <dbReference type="PROSITE" id="PS50097"/>
    </source>
</evidence>
<proteinExistence type="predicted"/>
<accession>A0A6A7AN92</accession>
<dbReference type="Pfam" id="PF00651">
    <property type="entry name" value="BTB"/>
    <property type="match status" value="1"/>
</dbReference>
<dbReference type="OrthoDB" id="6359816at2759"/>
<dbReference type="CDD" id="cd18186">
    <property type="entry name" value="BTB_POZ_ZBTB_KLHL-like"/>
    <property type="match status" value="1"/>
</dbReference>
<sequence>MASAFGGFSQSAFHNLSTRQPVRSDLSRAVKAEAAHSEKLIGNIALLFNNTKYSDAKIRIHHVILPVHKPIICVQSDYFAKAFREEFVEGDTGVIVFEEGCGAAYWRVFEYLYTGDYLEELSTDKFEDDTALLIDPCVYALADMFFLEDLKALCVLKLQTKLKDLWASDTFPPCIRKVYASTPHTNCSMRLAVLESATAHANELSAKEVFTDLLREGGDFAVEYVNALNKKHKR</sequence>
<name>A0A6A7AN92_9PLEO</name>
<feature type="domain" description="BTB" evidence="1">
    <location>
        <begin position="54"/>
        <end position="116"/>
    </location>
</feature>
<dbReference type="Gene3D" id="3.30.710.10">
    <property type="entry name" value="Potassium Channel Kv1.1, Chain A"/>
    <property type="match status" value="1"/>
</dbReference>
<keyword evidence="3" id="KW-1185">Reference proteome</keyword>
<dbReference type="InterPro" id="IPR011333">
    <property type="entry name" value="SKP1/BTB/POZ_sf"/>
</dbReference>
<reference evidence="2" key="1">
    <citation type="submission" date="2020-01" db="EMBL/GenBank/DDBJ databases">
        <authorList>
            <consortium name="DOE Joint Genome Institute"/>
            <person name="Haridas S."/>
            <person name="Albert R."/>
            <person name="Binder M."/>
            <person name="Bloem J."/>
            <person name="Labutti K."/>
            <person name="Salamov A."/>
            <person name="Andreopoulos B."/>
            <person name="Baker S.E."/>
            <person name="Barry K."/>
            <person name="Bills G."/>
            <person name="Bluhm B.H."/>
            <person name="Cannon C."/>
            <person name="Castanera R."/>
            <person name="Culley D.E."/>
            <person name="Daum C."/>
            <person name="Ezra D."/>
            <person name="Gonzalez J.B."/>
            <person name="Henrissat B."/>
            <person name="Kuo A."/>
            <person name="Liang C."/>
            <person name="Lipzen A."/>
            <person name="Lutzoni F."/>
            <person name="Magnuson J."/>
            <person name="Mondo S."/>
            <person name="Nolan M."/>
            <person name="Ohm R."/>
            <person name="Pangilinan J."/>
            <person name="Park H.-J."/>
            <person name="Ramirez L."/>
            <person name="Alfaro M."/>
            <person name="Sun H."/>
            <person name="Tritt A."/>
            <person name="Yoshinaga Y."/>
            <person name="Zwiers L.-H."/>
            <person name="Turgeon B.G."/>
            <person name="Goodwin S.B."/>
            <person name="Spatafora J.W."/>
            <person name="Crous P.W."/>
            <person name="Grigoriev I.V."/>
        </authorList>
    </citation>
    <scope>NUCLEOTIDE SEQUENCE</scope>
    <source>
        <strain evidence="2">IPT5</strain>
    </source>
</reference>
<protein>
    <recommendedName>
        <fullName evidence="1">BTB domain-containing protein</fullName>
    </recommendedName>
</protein>
<dbReference type="Proteomes" id="UP000799423">
    <property type="component" value="Unassembled WGS sequence"/>
</dbReference>
<dbReference type="SUPFAM" id="SSF54695">
    <property type="entry name" value="POZ domain"/>
    <property type="match status" value="1"/>
</dbReference>
<evidence type="ECO:0000313" key="3">
    <source>
        <dbReference type="Proteomes" id="UP000799423"/>
    </source>
</evidence>
<evidence type="ECO:0000313" key="2">
    <source>
        <dbReference type="EMBL" id="KAF2844533.1"/>
    </source>
</evidence>